<keyword evidence="2" id="KW-1185">Reference proteome</keyword>
<dbReference type="AlphaFoldDB" id="A0A4V3SAW4"/>
<comment type="caution">
    <text evidence="1">The sequence shown here is derived from an EMBL/GenBank/DDBJ whole genome shotgun (WGS) entry which is preliminary data.</text>
</comment>
<proteinExistence type="predicted"/>
<name>A0A4V3SAW4_9HYME</name>
<sequence length="135" mass="15187">MALVCILDFTHLRDTDEGYLSRNGLVSLPIGITQVTEKKSRRTSLRLGLRSYNSFYRPFVSWHDDNAPSQVLLSAKSYRTKFLARDLVAPLFAPITAFVYTHGSSSPSLRERRRRSAAPSNSFPGRIAIIMVVGR</sequence>
<reference evidence="1 2" key="1">
    <citation type="journal article" date="2019" name="Philos. Trans. R. Soc. Lond., B, Biol. Sci.">
        <title>Ant behaviour and brain gene expression of defending hosts depend on the ecological success of the intruding social parasite.</title>
        <authorList>
            <person name="Kaur R."/>
            <person name="Stoldt M."/>
            <person name="Jongepier E."/>
            <person name="Feldmeyer B."/>
            <person name="Menzel F."/>
            <person name="Bornberg-Bauer E."/>
            <person name="Foitzik S."/>
        </authorList>
    </citation>
    <scope>NUCLEOTIDE SEQUENCE [LARGE SCALE GENOMIC DNA]</scope>
    <source>
        <tissue evidence="1">Whole body</tissue>
    </source>
</reference>
<evidence type="ECO:0000313" key="2">
    <source>
        <dbReference type="Proteomes" id="UP000310200"/>
    </source>
</evidence>
<organism evidence="1 2">
    <name type="scientific">Temnothorax longispinosus</name>
    <dbReference type="NCBI Taxonomy" id="300112"/>
    <lineage>
        <taxon>Eukaryota</taxon>
        <taxon>Metazoa</taxon>
        <taxon>Ecdysozoa</taxon>
        <taxon>Arthropoda</taxon>
        <taxon>Hexapoda</taxon>
        <taxon>Insecta</taxon>
        <taxon>Pterygota</taxon>
        <taxon>Neoptera</taxon>
        <taxon>Endopterygota</taxon>
        <taxon>Hymenoptera</taxon>
        <taxon>Apocrita</taxon>
        <taxon>Aculeata</taxon>
        <taxon>Formicoidea</taxon>
        <taxon>Formicidae</taxon>
        <taxon>Myrmicinae</taxon>
        <taxon>Temnothorax</taxon>
    </lineage>
</organism>
<gene>
    <name evidence="1" type="ORF">DBV15_11033</name>
</gene>
<dbReference type="Proteomes" id="UP000310200">
    <property type="component" value="Unassembled WGS sequence"/>
</dbReference>
<evidence type="ECO:0000313" key="1">
    <source>
        <dbReference type="EMBL" id="TGZ50564.1"/>
    </source>
</evidence>
<protein>
    <submittedName>
        <fullName evidence="1">Uncharacterized protein</fullName>
    </submittedName>
</protein>
<dbReference type="EMBL" id="QBLH01001938">
    <property type="protein sequence ID" value="TGZ50564.1"/>
    <property type="molecule type" value="Genomic_DNA"/>
</dbReference>
<accession>A0A4V3SAW4</accession>